<evidence type="ECO:0000259" key="5">
    <source>
        <dbReference type="Pfam" id="PF07992"/>
    </source>
</evidence>
<comment type="cofactor">
    <cofactor evidence="1">
        <name>FAD</name>
        <dbReference type="ChEBI" id="CHEBI:57692"/>
    </cofactor>
</comment>
<gene>
    <name evidence="6" type="ORF">ACFFHM_07720</name>
</gene>
<evidence type="ECO:0000256" key="2">
    <source>
        <dbReference type="ARBA" id="ARBA00011738"/>
    </source>
</evidence>
<dbReference type="RefSeq" id="WP_335960228.1">
    <property type="nucleotide sequence ID" value="NZ_JAXBLX010000009.1"/>
</dbReference>
<dbReference type="Gene3D" id="3.50.50.60">
    <property type="entry name" value="FAD/NAD(P)-binding domain"/>
    <property type="match status" value="2"/>
</dbReference>
<feature type="domain" description="FAD/NAD(P)-binding" evidence="5">
    <location>
        <begin position="5"/>
        <end position="291"/>
    </location>
</feature>
<evidence type="ECO:0000256" key="1">
    <source>
        <dbReference type="ARBA" id="ARBA00001974"/>
    </source>
</evidence>
<dbReference type="InterPro" id="IPR050097">
    <property type="entry name" value="Ferredoxin-NADP_redctase_2"/>
</dbReference>
<comment type="subunit">
    <text evidence="2">Homodimer.</text>
</comment>
<evidence type="ECO:0000256" key="4">
    <source>
        <dbReference type="ARBA" id="ARBA00023002"/>
    </source>
</evidence>
<keyword evidence="4" id="KW-0560">Oxidoreductase</keyword>
<comment type="caution">
    <text evidence="6">The sequence shown here is derived from an EMBL/GenBank/DDBJ whole genome shotgun (WGS) entry which is preliminary data.</text>
</comment>
<organism evidence="6 7">
    <name type="scientific">Halalkalibacter kiskunsagensis</name>
    <dbReference type="NCBI Taxonomy" id="1548599"/>
    <lineage>
        <taxon>Bacteria</taxon>
        <taxon>Bacillati</taxon>
        <taxon>Bacillota</taxon>
        <taxon>Bacilli</taxon>
        <taxon>Bacillales</taxon>
        <taxon>Bacillaceae</taxon>
        <taxon>Halalkalibacter</taxon>
    </lineage>
</organism>
<keyword evidence="3" id="KW-0285">Flavoprotein</keyword>
<evidence type="ECO:0000256" key="3">
    <source>
        <dbReference type="ARBA" id="ARBA00022630"/>
    </source>
</evidence>
<dbReference type="Pfam" id="PF07992">
    <property type="entry name" value="Pyr_redox_2"/>
    <property type="match status" value="1"/>
</dbReference>
<dbReference type="PRINTS" id="PR00368">
    <property type="entry name" value="FADPNR"/>
</dbReference>
<name>A0ABV6KAS3_9BACI</name>
<dbReference type="Proteomes" id="UP001589838">
    <property type="component" value="Unassembled WGS sequence"/>
</dbReference>
<keyword evidence="7" id="KW-1185">Reference proteome</keyword>
<accession>A0ABV6KAS3</accession>
<dbReference type="PANTHER" id="PTHR48105">
    <property type="entry name" value="THIOREDOXIN REDUCTASE 1-RELATED-RELATED"/>
    <property type="match status" value="1"/>
</dbReference>
<dbReference type="InterPro" id="IPR023753">
    <property type="entry name" value="FAD/NAD-binding_dom"/>
</dbReference>
<reference evidence="6 7" key="1">
    <citation type="submission" date="2024-09" db="EMBL/GenBank/DDBJ databases">
        <authorList>
            <person name="Sun Q."/>
            <person name="Mori K."/>
        </authorList>
    </citation>
    <scope>NUCLEOTIDE SEQUENCE [LARGE SCALE GENOMIC DNA]</scope>
    <source>
        <strain evidence="6 7">NCAIM B.02610</strain>
    </source>
</reference>
<dbReference type="EMBL" id="JBHLUX010000020">
    <property type="protein sequence ID" value="MFC0470411.1"/>
    <property type="molecule type" value="Genomic_DNA"/>
</dbReference>
<dbReference type="InterPro" id="IPR036188">
    <property type="entry name" value="FAD/NAD-bd_sf"/>
</dbReference>
<protein>
    <submittedName>
        <fullName evidence="6">NAD(P)/FAD-dependent oxidoreductase</fullName>
    </submittedName>
</protein>
<sequence>MKPIDVIIIGGGPAGISAAIWCKRLGINHLLLEKQEQLGGQLFEIKNEIIDYPGVIAKDGKELQEFFVRHFKDIGCSYKQNAEVLAVNSTLKTIEVKCGNNIEQYPFQYIILATGAGPAYLDVPGEKAMITRGEMYSATTDAYLFRNKNVVIVGGGDRAFEGAILLAKAEANVYLIHRSTQFKAREEYIDEAKKIHNIKIITNAQVTRIHGEQKVTAVDYVNHKGKMCTLPSDAVFIRIGIKPNNTLIKQIVKTNEKGLIVTDSFGKTGTSFIYAIGDICTNPLFSSISSSVGQGMIVAKNLSLFLKGQYEGLREL</sequence>
<evidence type="ECO:0000313" key="7">
    <source>
        <dbReference type="Proteomes" id="UP001589838"/>
    </source>
</evidence>
<dbReference type="PRINTS" id="PR00469">
    <property type="entry name" value="PNDRDTASEII"/>
</dbReference>
<evidence type="ECO:0000313" key="6">
    <source>
        <dbReference type="EMBL" id="MFC0470411.1"/>
    </source>
</evidence>
<proteinExistence type="predicted"/>
<dbReference type="SUPFAM" id="SSF51905">
    <property type="entry name" value="FAD/NAD(P)-binding domain"/>
    <property type="match status" value="1"/>
</dbReference>